<evidence type="ECO:0000313" key="4">
    <source>
        <dbReference type="EMBL" id="CAL6003145.1"/>
    </source>
</evidence>
<dbReference type="EMBL" id="CATOUU010000369">
    <property type="protein sequence ID" value="CAI9926679.1"/>
    <property type="molecule type" value="Genomic_DNA"/>
</dbReference>
<dbReference type="EMBL" id="CAXDID020000046">
    <property type="protein sequence ID" value="CAL6003145.1"/>
    <property type="molecule type" value="Genomic_DNA"/>
</dbReference>
<accession>A0AA86QWF6</accession>
<proteinExistence type="predicted"/>
<name>A0AA86QWF6_9EUKA</name>
<organism evidence="3">
    <name type="scientific">Hexamita inflata</name>
    <dbReference type="NCBI Taxonomy" id="28002"/>
    <lineage>
        <taxon>Eukaryota</taxon>
        <taxon>Metamonada</taxon>
        <taxon>Diplomonadida</taxon>
        <taxon>Hexamitidae</taxon>
        <taxon>Hexamitinae</taxon>
        <taxon>Hexamita</taxon>
    </lineage>
</organism>
<evidence type="ECO:0000313" key="5">
    <source>
        <dbReference type="EMBL" id="CAL6038618.1"/>
    </source>
</evidence>
<dbReference type="EMBL" id="CATOUU010000934">
    <property type="protein sequence ID" value="CAI9960664.1"/>
    <property type="molecule type" value="Genomic_DNA"/>
</dbReference>
<dbReference type="EMBL" id="CAXDID020000140">
    <property type="protein sequence ID" value="CAL6038618.1"/>
    <property type="molecule type" value="Genomic_DNA"/>
</dbReference>
<evidence type="ECO:0000256" key="1">
    <source>
        <dbReference type="SAM" id="MobiDB-lite"/>
    </source>
</evidence>
<protein>
    <submittedName>
        <fullName evidence="4">Hypothetical_protein</fullName>
    </submittedName>
</protein>
<dbReference type="Proteomes" id="UP001642409">
    <property type="component" value="Unassembled WGS sequence"/>
</dbReference>
<dbReference type="AlphaFoldDB" id="A0AA86QWF6"/>
<reference evidence="4 6" key="2">
    <citation type="submission" date="2024-07" db="EMBL/GenBank/DDBJ databases">
        <authorList>
            <person name="Akdeniz Z."/>
        </authorList>
    </citation>
    <scope>NUCLEOTIDE SEQUENCE [LARGE SCALE GENOMIC DNA]</scope>
</reference>
<comment type="caution">
    <text evidence="3">The sequence shown here is derived from an EMBL/GenBank/DDBJ whole genome shotgun (WGS) entry which is preliminary data.</text>
</comment>
<evidence type="ECO:0000313" key="3">
    <source>
        <dbReference type="EMBL" id="CAI9960664.1"/>
    </source>
</evidence>
<feature type="compositionally biased region" description="Basic and acidic residues" evidence="1">
    <location>
        <begin position="194"/>
        <end position="231"/>
    </location>
</feature>
<evidence type="ECO:0000313" key="2">
    <source>
        <dbReference type="EMBL" id="CAI9926679.1"/>
    </source>
</evidence>
<evidence type="ECO:0000313" key="6">
    <source>
        <dbReference type="Proteomes" id="UP001642409"/>
    </source>
</evidence>
<gene>
    <name evidence="2" type="ORF">HINF_LOCUS14324</name>
    <name evidence="4" type="ORF">HINF_LOCUS18266</name>
    <name evidence="5" type="ORF">HINF_LOCUS37454</name>
    <name evidence="3" type="ORF">HINF_LOCUS48309</name>
</gene>
<keyword evidence="6" id="KW-1185">Reference proteome</keyword>
<feature type="region of interest" description="Disordered" evidence="1">
    <location>
        <begin position="194"/>
        <end position="235"/>
    </location>
</feature>
<sequence>MESRKFVQIRPVSLGPVIQSSPKLIQIREDSEPEITELIIKKENNKHEKVDKTINSEPPVEKEQIEAEIQILPVEINKVEENVQQPVVIKVRRRTIEEQKNEEPKIKNAEARALVEQFEKQLHIENALNQNRNQNNIQEQKIENIIIDQVEVKTEIKTEEKPKELTAKQDKINKKELEKKLKEDLKKQKELEKQQKELEKKQKEQEKIDKKNKNSKEAPKIETQEQKKEEVIQNTVQSQIEPTKINQQEQANNEQQELLTLAEQISKQNTLKFIQNIINTQKQESFINTKLDSVYKDDIVDCQQTSQLASFSIVEYSNQLEKDYVIDIIPNLTTELQFQIYHQLTNSYFASTASLQVTKTELSYRLTIKFNQMDSGKLIWLQISSDSVKSQYIQLTYQAIPYQMSQLQYVARWINPDQGSSTQANLIFKGQKLLIRAQNQQIELDSVSSFCYSEIQALQNSLQVDQSMNNSLVQINFGDQLPNAPNIAFVSYFGFCFAFSFDSAEQMQNFILYSQKLSGSLFFNSYIDETHKQFLQNVTKFDTKLNRQQKITQNKNTLTEKCTIQFTFNQNSLTTNLKSKNLPLRPVFLVYFQNRIVQKLILQKQTRNRWGNCEFQVVSGSFLSQKEQNASFMKKKVVGKWAQIYWQFKWVKGAVVVFDNQMAVIWDQTVHLENIETILEDVYVIVRGKIVIGGSQRILVKFNNESDAETVSQQIHV</sequence>
<reference evidence="3" key="1">
    <citation type="submission" date="2023-06" db="EMBL/GenBank/DDBJ databases">
        <authorList>
            <person name="Kurt Z."/>
        </authorList>
    </citation>
    <scope>NUCLEOTIDE SEQUENCE</scope>
</reference>